<evidence type="ECO:0000259" key="2">
    <source>
        <dbReference type="PROSITE" id="PS51465"/>
    </source>
</evidence>
<protein>
    <submittedName>
        <fullName evidence="4">Enhancer of split M1 protein</fullName>
    </submittedName>
</protein>
<proteinExistence type="predicted"/>
<dbReference type="Gene3D" id="3.30.60.30">
    <property type="match status" value="2"/>
</dbReference>
<accession>A0A0A9XHL5</accession>
<dbReference type="InterPro" id="IPR036058">
    <property type="entry name" value="Kazal_dom_sf"/>
</dbReference>
<dbReference type="SUPFAM" id="SSF100895">
    <property type="entry name" value="Kazal-type serine protease inhibitors"/>
    <property type="match status" value="2"/>
</dbReference>
<reference evidence="4" key="2">
    <citation type="submission" date="2014-07" db="EMBL/GenBank/DDBJ databases">
        <authorList>
            <person name="Hull J."/>
        </authorList>
    </citation>
    <scope>NUCLEOTIDE SEQUENCE</scope>
</reference>
<feature type="chain" id="PRO_5015033856" evidence="1">
    <location>
        <begin position="25"/>
        <end position="185"/>
    </location>
</feature>
<sequence length="185" mass="20167">LPSVIMQSYALVIVSVVVLRDVTAQVEECPQYCSPVNNNYGPACASFGRSFKTFPNLCELFKERCASRRNGGPVIEFVKDGSCTTSVQNPRRIQPAVCPESCPANSNDSGAVCALVGSNFKTFPNYCEMQKEKCSNLRRRGEDVNFVKDGSCTTPVVEHGNDGQVLLRQVPEKMVALNLNKPAGL</sequence>
<evidence type="ECO:0000313" key="3">
    <source>
        <dbReference type="EMBL" id="JAG20214.1"/>
    </source>
</evidence>
<evidence type="ECO:0000256" key="1">
    <source>
        <dbReference type="SAM" id="SignalP"/>
    </source>
</evidence>
<feature type="domain" description="Kazal-like" evidence="2">
    <location>
        <begin position="92"/>
        <end position="154"/>
    </location>
</feature>
<reference evidence="4" key="1">
    <citation type="journal article" date="2014" name="PLoS ONE">
        <title>Transcriptome-Based Identification of ABC Transporters in the Western Tarnished Plant Bug Lygus hesperus.</title>
        <authorList>
            <person name="Hull J.J."/>
            <person name="Chaney K."/>
            <person name="Geib S.M."/>
            <person name="Fabrick J.A."/>
            <person name="Brent C.S."/>
            <person name="Walsh D."/>
            <person name="Lavine L.C."/>
        </authorList>
    </citation>
    <scope>NUCLEOTIDE SEQUENCE</scope>
</reference>
<reference evidence="5" key="3">
    <citation type="submission" date="2014-09" db="EMBL/GenBank/DDBJ databases">
        <authorList>
            <person name="Magalhaes I.L.F."/>
            <person name="Oliveira U."/>
            <person name="Santos F.R."/>
            <person name="Vidigal T.H.D.A."/>
            <person name="Brescovit A.D."/>
            <person name="Santos A.J."/>
        </authorList>
    </citation>
    <scope>NUCLEOTIDE SEQUENCE</scope>
</reference>
<dbReference type="EMBL" id="GBHO01023387">
    <property type="protein sequence ID" value="JAG20217.1"/>
    <property type="molecule type" value="Transcribed_RNA"/>
</dbReference>
<evidence type="ECO:0000313" key="4">
    <source>
        <dbReference type="EMBL" id="JAG20217.1"/>
    </source>
</evidence>
<dbReference type="PROSITE" id="PS51465">
    <property type="entry name" value="KAZAL_2"/>
    <property type="match status" value="2"/>
</dbReference>
<dbReference type="CDD" id="cd00104">
    <property type="entry name" value="KAZAL_FS"/>
    <property type="match status" value="1"/>
</dbReference>
<feature type="non-terminal residue" evidence="4">
    <location>
        <position position="1"/>
    </location>
</feature>
<dbReference type="EMBL" id="GBRD01010474">
    <property type="protein sequence ID" value="JAG55350.1"/>
    <property type="molecule type" value="Transcribed_RNA"/>
</dbReference>
<gene>
    <name evidence="4" type="primary">m1_2</name>
    <name evidence="3" type="synonym">m1_0</name>
    <name evidence="4" type="ORF">CM83_48948</name>
    <name evidence="3" type="ORF">CM83_48950</name>
</gene>
<feature type="signal peptide" evidence="1">
    <location>
        <begin position="1"/>
        <end position="24"/>
    </location>
</feature>
<organism evidence="4">
    <name type="scientific">Lygus hesperus</name>
    <name type="common">Western plant bug</name>
    <dbReference type="NCBI Taxonomy" id="30085"/>
    <lineage>
        <taxon>Eukaryota</taxon>
        <taxon>Metazoa</taxon>
        <taxon>Ecdysozoa</taxon>
        <taxon>Arthropoda</taxon>
        <taxon>Hexapoda</taxon>
        <taxon>Insecta</taxon>
        <taxon>Pterygota</taxon>
        <taxon>Neoptera</taxon>
        <taxon>Paraneoptera</taxon>
        <taxon>Hemiptera</taxon>
        <taxon>Heteroptera</taxon>
        <taxon>Panheteroptera</taxon>
        <taxon>Cimicomorpha</taxon>
        <taxon>Miridae</taxon>
        <taxon>Mirini</taxon>
        <taxon>Lygus</taxon>
    </lineage>
</organism>
<dbReference type="InterPro" id="IPR002350">
    <property type="entry name" value="Kazal_dom"/>
</dbReference>
<dbReference type="AlphaFoldDB" id="A0A0A9XHL5"/>
<keyword evidence="1" id="KW-0732">Signal</keyword>
<name>A0A0A9XHL5_LYGHE</name>
<evidence type="ECO:0000313" key="5">
    <source>
        <dbReference type="EMBL" id="JAG55350.1"/>
    </source>
</evidence>
<dbReference type="Pfam" id="PF07648">
    <property type="entry name" value="Kazal_2"/>
    <property type="match status" value="2"/>
</dbReference>
<feature type="domain" description="Kazal-like" evidence="2">
    <location>
        <begin position="23"/>
        <end position="85"/>
    </location>
</feature>
<dbReference type="EMBL" id="GBHO01023390">
    <property type="protein sequence ID" value="JAG20214.1"/>
    <property type="molecule type" value="Transcribed_RNA"/>
</dbReference>
<dbReference type="SMART" id="SM00280">
    <property type="entry name" value="KAZAL"/>
    <property type="match status" value="2"/>
</dbReference>